<dbReference type="VEuPathDB" id="MicrosporidiaDB:H312_02868"/>
<dbReference type="STRING" id="1288291.A0A059EYB8"/>
<evidence type="ECO:0008006" key="6">
    <source>
        <dbReference type="Google" id="ProtNLM"/>
    </source>
</evidence>
<dbReference type="GO" id="GO:0000026">
    <property type="term" value="F:alpha-1,2-mannosyltransferase activity"/>
    <property type="evidence" value="ECO:0007669"/>
    <property type="project" value="TreeGrafter"/>
</dbReference>
<gene>
    <name evidence="4" type="ORF">H312_02868</name>
</gene>
<dbReference type="Gene3D" id="3.90.550.10">
    <property type="entry name" value="Spore Coat Polysaccharide Biosynthesis Protein SpsA, Chain A"/>
    <property type="match status" value="1"/>
</dbReference>
<feature type="active site" description="Nucleophile" evidence="3">
    <location>
        <position position="218"/>
    </location>
</feature>
<evidence type="ECO:0000313" key="5">
    <source>
        <dbReference type="Proteomes" id="UP000030655"/>
    </source>
</evidence>
<dbReference type="Proteomes" id="UP000030655">
    <property type="component" value="Unassembled WGS sequence"/>
</dbReference>
<reference evidence="5" key="1">
    <citation type="submission" date="2013-02" db="EMBL/GenBank/DDBJ databases">
        <authorList>
            <consortium name="The Broad Institute Genome Sequencing Platform"/>
            <person name="Cuomo C."/>
            <person name="Becnel J."/>
            <person name="Sanscrainte N."/>
            <person name="Walker B."/>
            <person name="Young S.K."/>
            <person name="Zeng Q."/>
            <person name="Gargeya S."/>
            <person name="Fitzgerald M."/>
            <person name="Haas B."/>
            <person name="Abouelleil A."/>
            <person name="Alvarado L."/>
            <person name="Arachchi H.M."/>
            <person name="Berlin A.M."/>
            <person name="Chapman S.B."/>
            <person name="Dewar J."/>
            <person name="Goldberg J."/>
            <person name="Griggs A."/>
            <person name="Gujja S."/>
            <person name="Hansen M."/>
            <person name="Howarth C."/>
            <person name="Imamovic A."/>
            <person name="Larimer J."/>
            <person name="McCowan C."/>
            <person name="Murphy C."/>
            <person name="Neiman D."/>
            <person name="Pearson M."/>
            <person name="Priest M."/>
            <person name="Roberts A."/>
            <person name="Saif S."/>
            <person name="Shea T."/>
            <person name="Sisk P."/>
            <person name="Sykes S."/>
            <person name="Wortman J."/>
            <person name="Nusbaum C."/>
            <person name="Birren B."/>
        </authorList>
    </citation>
    <scope>NUCLEOTIDE SEQUENCE [LARGE SCALE GENOMIC DNA]</scope>
    <source>
        <strain evidence="5">PRA339</strain>
    </source>
</reference>
<dbReference type="InterPro" id="IPR002685">
    <property type="entry name" value="Glyco_trans_15"/>
</dbReference>
<dbReference type="FunFam" id="3.90.550.10:FF:000051">
    <property type="entry name" value="Alpha-1,2-mannosyltransferase (Ktr4)"/>
    <property type="match status" value="1"/>
</dbReference>
<dbReference type="GO" id="GO:0006487">
    <property type="term" value="P:protein N-linked glycosylation"/>
    <property type="evidence" value="ECO:0007669"/>
    <property type="project" value="TreeGrafter"/>
</dbReference>
<dbReference type="EMBL" id="KK365234">
    <property type="protein sequence ID" value="KCZ79739.1"/>
    <property type="molecule type" value="Genomic_DNA"/>
</dbReference>
<reference evidence="4 5" key="2">
    <citation type="submission" date="2014-03" db="EMBL/GenBank/DDBJ databases">
        <title>The Genome Sequence of Anncaliia algerae insect isolate PRA339.</title>
        <authorList>
            <consortium name="The Broad Institute Genome Sequencing Platform"/>
            <consortium name="The Broad Institute Genome Sequencing Center for Infectious Disease"/>
            <person name="Cuomo C."/>
            <person name="Becnel J."/>
            <person name="Sanscrainte N."/>
            <person name="Walker B."/>
            <person name="Young S.K."/>
            <person name="Zeng Q."/>
            <person name="Gargeya S."/>
            <person name="Fitzgerald M."/>
            <person name="Haas B."/>
            <person name="Abouelleil A."/>
            <person name="Alvarado L."/>
            <person name="Arachchi H.M."/>
            <person name="Berlin A.M."/>
            <person name="Chapman S.B."/>
            <person name="Dewar J."/>
            <person name="Goldberg J."/>
            <person name="Griggs A."/>
            <person name="Gujja S."/>
            <person name="Hansen M."/>
            <person name="Howarth C."/>
            <person name="Imamovic A."/>
            <person name="Larimer J."/>
            <person name="McCowan C."/>
            <person name="Murphy C."/>
            <person name="Neiman D."/>
            <person name="Pearson M."/>
            <person name="Priest M."/>
            <person name="Roberts A."/>
            <person name="Saif S."/>
            <person name="Shea T."/>
            <person name="Sisk P."/>
            <person name="Sykes S."/>
            <person name="Wortman J."/>
            <person name="Nusbaum C."/>
            <person name="Birren B."/>
        </authorList>
    </citation>
    <scope>NUCLEOTIDE SEQUENCE [LARGE SCALE GENOMIC DNA]</scope>
    <source>
        <strain evidence="4 5">PRA339</strain>
    </source>
</reference>
<evidence type="ECO:0000256" key="2">
    <source>
        <dbReference type="ARBA" id="ARBA00022679"/>
    </source>
</evidence>
<name>A0A059EYB8_9MICR</name>
<dbReference type="AlphaFoldDB" id="A0A059EYB8"/>
<organism evidence="4 5">
    <name type="scientific">Anncaliia algerae PRA339</name>
    <dbReference type="NCBI Taxonomy" id="1288291"/>
    <lineage>
        <taxon>Eukaryota</taxon>
        <taxon>Fungi</taxon>
        <taxon>Fungi incertae sedis</taxon>
        <taxon>Microsporidia</taxon>
        <taxon>Tubulinosematoidea</taxon>
        <taxon>Tubulinosematidae</taxon>
        <taxon>Anncaliia</taxon>
    </lineage>
</organism>
<dbReference type="PANTHER" id="PTHR31121">
    <property type="entry name" value="ALPHA-1,2 MANNOSYLTRANSFERASE KTR1"/>
    <property type="match status" value="1"/>
</dbReference>
<dbReference type="PIRSF" id="PIRSF018153">
    <property type="entry name" value="Glyco_trans_15"/>
    <property type="match status" value="1"/>
</dbReference>
<evidence type="ECO:0000256" key="3">
    <source>
        <dbReference type="PIRSR" id="PIRSR018153-1"/>
    </source>
</evidence>
<comment type="similarity">
    <text evidence="1">Belongs to the glycosyltransferase 15 family.</text>
</comment>
<evidence type="ECO:0000256" key="1">
    <source>
        <dbReference type="ARBA" id="ARBA00007677"/>
    </source>
</evidence>
<dbReference type="OrthoDB" id="439943at2759"/>
<keyword evidence="5" id="KW-1185">Reference proteome</keyword>
<evidence type="ECO:0000313" key="4">
    <source>
        <dbReference type="EMBL" id="KCZ79739.1"/>
    </source>
</evidence>
<proteinExistence type="inferred from homology"/>
<dbReference type="PANTHER" id="PTHR31121:SF6">
    <property type="entry name" value="ALPHA-1,2 MANNOSYLTRANSFERASE KTR1"/>
    <property type="match status" value="1"/>
</dbReference>
<keyword evidence="2" id="KW-0808">Transferase</keyword>
<dbReference type="HOGENOM" id="CLU_024327_4_0_1"/>
<dbReference type="SUPFAM" id="SSF53448">
    <property type="entry name" value="Nucleotide-diphospho-sugar transferases"/>
    <property type="match status" value="1"/>
</dbReference>
<dbReference type="GO" id="GO:0000032">
    <property type="term" value="P:cell wall mannoprotein biosynthetic process"/>
    <property type="evidence" value="ECO:0007669"/>
    <property type="project" value="TreeGrafter"/>
</dbReference>
<dbReference type="InterPro" id="IPR029044">
    <property type="entry name" value="Nucleotide-diphossugar_trans"/>
</dbReference>
<sequence length="319" mass="37951">MFFILFTCYCKENAVILSLCRNSDLDGILGSIGSIEDKFNKEYKYPYVFLNDVEFTDEFKKKVSEKISTTVEFGKLNDEEWGYPKWIDKNKAEQSRKELEGKGIIYGGSESYRHMCRFFSGFFYKNELVKKFDYYWRIEPGVKFFCKMRYDPFKFLKDKNKEYGFVISIREFMETIPSLWQSTIDYLVYNREKVENNSLRFMFDSNNYNGCHFWSNFEIGSLSFYRSEKYEKYFKYLDQKGGFYYERWGDAPVHSIAAALFLGKDKVHFFDDIGYEHPPFNHCPSSPSRQLDCDCSPDNSIDRTAFSCLKGYVNETQFD</sequence>
<dbReference type="GO" id="GO:0016020">
    <property type="term" value="C:membrane"/>
    <property type="evidence" value="ECO:0007669"/>
    <property type="project" value="InterPro"/>
</dbReference>
<dbReference type="GO" id="GO:0005794">
    <property type="term" value="C:Golgi apparatus"/>
    <property type="evidence" value="ECO:0007669"/>
    <property type="project" value="TreeGrafter"/>
</dbReference>
<dbReference type="Pfam" id="PF01793">
    <property type="entry name" value="Glyco_transf_15"/>
    <property type="match status" value="1"/>
</dbReference>
<accession>A0A059EYB8</accession>
<protein>
    <recommendedName>
        <fullName evidence="6">Glycolipid 2-alpha-mannosyltransferase</fullName>
    </recommendedName>
</protein>